<feature type="compositionally biased region" description="Low complexity" evidence="3">
    <location>
        <begin position="284"/>
        <end position="293"/>
    </location>
</feature>
<evidence type="ECO:0000313" key="7">
    <source>
        <dbReference type="Proteomes" id="UP000823561"/>
    </source>
</evidence>
<dbReference type="PANTHER" id="PTHR21669">
    <property type="entry name" value="CAPZ-INTERACTING PROTEIN AND RELATED PROTEINS"/>
    <property type="match status" value="1"/>
</dbReference>
<protein>
    <recommendedName>
        <fullName evidence="8">Ubinuclein 1</fullName>
    </recommendedName>
</protein>
<feature type="region of interest" description="Disordered" evidence="3">
    <location>
        <begin position="663"/>
        <end position="682"/>
    </location>
</feature>
<name>A0AAV6G9G0_9TELE</name>
<accession>A0AAV6G9G0</accession>
<feature type="region of interest" description="Disordered" evidence="3">
    <location>
        <begin position="735"/>
        <end position="763"/>
    </location>
</feature>
<feature type="compositionally biased region" description="Basic residues" evidence="3">
    <location>
        <begin position="240"/>
        <end position="249"/>
    </location>
</feature>
<dbReference type="InterPro" id="IPR026947">
    <property type="entry name" value="UBN_middle_dom"/>
</dbReference>
<feature type="region of interest" description="Disordered" evidence="3">
    <location>
        <begin position="567"/>
        <end position="587"/>
    </location>
</feature>
<feature type="domain" description="Ubinuclein middle" evidence="5">
    <location>
        <begin position="351"/>
        <end position="556"/>
    </location>
</feature>
<sequence length="763" mass="84193">MAQQRRIQFTTLSDNVPLPAAPAPKRPDKESKPETTVVETVAAVRFQLQLFPSDEHRCPEFYYPELVKNHETQKRPKTLEEVDAENERNELEALAKKFEAKYAGPDKPRRDRMSDLVDIGDGYDDEDSFIDNSEAYDEFVPSSLATEHGGFYINCGTLQFRRTSGSDGDPEEPKMAKKRKLKDGGEKLKKKKKRLEEAATEAKLPHLPTECIKRTPLMQESVPPEALPSSEPMLLERHPPPQKKPRRPRTGLLSLDSVLRKLQQEKLQEFQPDRPLIAPPPTPLEGSPSPTSGANKSTPPPTLTNQITSSTGVTGQNASPTDLANQRTPPSGASVDPPLSDCTQKLLSTPPHGLPSPLRASIRDLTLAAKVSEGESKLKFFTQKVNTILLDVEVRSRELGPAVRSRVFTHLSTHLPFSKDTLLKRARKLVLKPQIDSLPEALQKLKEAIAMTMPEQIARFQEDRHAFVFTQSTNPIVKVGPEEEMRTGKAVTSPQKRFHWNDEIRALLCEVVRIKLSLHEQEKEQQPNLEEYLQSFLESEVRPLWPKGWMLTRILLKESRKAHLNPTSIRGNTSVTNTKLKKSKEKVVRASPPLTSPFFSVGGASPDPSPSLAVVCQELNALSGDMRRHIQDLHLPPAQGNLAGPSPQLTKPLLGMTCLDQQPLGPNLSPPPGQAAESEGAVGAQVCPHSGVASLGALQASFPQASLPSAWDGPHKGVNQDTLYCPLKDGSPETHTSLLSGGVQHNVSHGGSKNHPRRLETLH</sequence>
<dbReference type="GO" id="GO:0006325">
    <property type="term" value="P:chromatin organization"/>
    <property type="evidence" value="ECO:0007669"/>
    <property type="project" value="TreeGrafter"/>
</dbReference>
<dbReference type="GO" id="GO:0005634">
    <property type="term" value="C:nucleus"/>
    <property type="evidence" value="ECO:0007669"/>
    <property type="project" value="TreeGrafter"/>
</dbReference>
<reference evidence="6" key="1">
    <citation type="submission" date="2020-10" db="EMBL/GenBank/DDBJ databases">
        <title>Chromosome-scale genome assembly of the Allis shad, Alosa alosa.</title>
        <authorList>
            <person name="Margot Z."/>
            <person name="Christophe K."/>
            <person name="Cabau C."/>
            <person name="Louis A."/>
            <person name="Berthelot C."/>
            <person name="Parey E."/>
            <person name="Roest Crollius H."/>
            <person name="Montfort J."/>
            <person name="Robinson-Rechavi M."/>
            <person name="Bucao C."/>
            <person name="Bouchez O."/>
            <person name="Gislard M."/>
            <person name="Lluch J."/>
            <person name="Milhes M."/>
            <person name="Lampietro C."/>
            <person name="Lopez Roques C."/>
            <person name="Donnadieu C."/>
            <person name="Braasch I."/>
            <person name="Desvignes T."/>
            <person name="Postlethwait J."/>
            <person name="Bobe J."/>
            <person name="Guiguen Y."/>
        </authorList>
    </citation>
    <scope>NUCLEOTIDE SEQUENCE</scope>
    <source>
        <strain evidence="6">M-15738</strain>
        <tissue evidence="6">Blood</tissue>
    </source>
</reference>
<dbReference type="AlphaFoldDB" id="A0AAV6G9G0"/>
<feature type="compositionally biased region" description="Polar residues" evidence="3">
    <location>
        <begin position="303"/>
        <end position="331"/>
    </location>
</feature>
<dbReference type="PANTHER" id="PTHR21669:SF12">
    <property type="entry name" value="UBINUCLEIN-1"/>
    <property type="match status" value="1"/>
</dbReference>
<feature type="domain" description="Hpc2-related" evidence="4">
    <location>
        <begin position="109"/>
        <end position="159"/>
    </location>
</feature>
<comment type="similarity">
    <text evidence="1">Belongs to the ubinuclein family.</text>
</comment>
<keyword evidence="2" id="KW-0597">Phosphoprotein</keyword>
<organism evidence="6 7">
    <name type="scientific">Alosa alosa</name>
    <name type="common">allis shad</name>
    <dbReference type="NCBI Taxonomy" id="278164"/>
    <lineage>
        <taxon>Eukaryota</taxon>
        <taxon>Metazoa</taxon>
        <taxon>Chordata</taxon>
        <taxon>Craniata</taxon>
        <taxon>Vertebrata</taxon>
        <taxon>Euteleostomi</taxon>
        <taxon>Actinopterygii</taxon>
        <taxon>Neopterygii</taxon>
        <taxon>Teleostei</taxon>
        <taxon>Clupei</taxon>
        <taxon>Clupeiformes</taxon>
        <taxon>Clupeoidei</taxon>
        <taxon>Clupeidae</taxon>
        <taxon>Alosa</taxon>
    </lineage>
</organism>
<feature type="compositionally biased region" description="Polar residues" evidence="3">
    <location>
        <begin position="567"/>
        <end position="578"/>
    </location>
</feature>
<evidence type="ECO:0008006" key="8">
    <source>
        <dbReference type="Google" id="ProtNLM"/>
    </source>
</evidence>
<dbReference type="Pfam" id="PF08729">
    <property type="entry name" value="HUN"/>
    <property type="match status" value="1"/>
</dbReference>
<evidence type="ECO:0000256" key="1">
    <source>
        <dbReference type="ARBA" id="ARBA00009911"/>
    </source>
</evidence>
<dbReference type="InterPro" id="IPR014840">
    <property type="entry name" value="HRD"/>
</dbReference>
<feature type="compositionally biased region" description="Polar residues" evidence="3">
    <location>
        <begin position="735"/>
        <end position="751"/>
    </location>
</feature>
<evidence type="ECO:0000256" key="2">
    <source>
        <dbReference type="ARBA" id="ARBA00022553"/>
    </source>
</evidence>
<evidence type="ECO:0000256" key="3">
    <source>
        <dbReference type="SAM" id="MobiDB-lite"/>
    </source>
</evidence>
<keyword evidence="7" id="KW-1185">Reference proteome</keyword>
<feature type="region of interest" description="Disordered" evidence="3">
    <location>
        <begin position="1"/>
        <end position="35"/>
    </location>
</feature>
<dbReference type="EMBL" id="JADWDJ010000013">
    <property type="protein sequence ID" value="KAG5271758.1"/>
    <property type="molecule type" value="Genomic_DNA"/>
</dbReference>
<evidence type="ECO:0000259" key="4">
    <source>
        <dbReference type="Pfam" id="PF08729"/>
    </source>
</evidence>
<feature type="compositionally biased region" description="Polar residues" evidence="3">
    <location>
        <begin position="1"/>
        <end position="14"/>
    </location>
</feature>
<feature type="region of interest" description="Disordered" evidence="3">
    <location>
        <begin position="268"/>
        <end position="357"/>
    </location>
</feature>
<dbReference type="Pfam" id="PF14075">
    <property type="entry name" value="UBN_AB"/>
    <property type="match status" value="1"/>
</dbReference>
<gene>
    <name evidence="6" type="ORF">AALO_G00183700</name>
</gene>
<comment type="caution">
    <text evidence="6">The sequence shown here is derived from an EMBL/GenBank/DDBJ whole genome shotgun (WGS) entry which is preliminary data.</text>
</comment>
<feature type="region of interest" description="Disordered" evidence="3">
    <location>
        <begin position="162"/>
        <end position="250"/>
    </location>
</feature>
<proteinExistence type="inferred from homology"/>
<evidence type="ECO:0000259" key="5">
    <source>
        <dbReference type="Pfam" id="PF14075"/>
    </source>
</evidence>
<dbReference type="Proteomes" id="UP000823561">
    <property type="component" value="Chromosome 13"/>
</dbReference>
<evidence type="ECO:0000313" key="6">
    <source>
        <dbReference type="EMBL" id="KAG5271758.1"/>
    </source>
</evidence>